<proteinExistence type="inferred from homology"/>
<evidence type="ECO:0000256" key="1">
    <source>
        <dbReference type="ARBA" id="ARBA00006484"/>
    </source>
</evidence>
<dbReference type="CDD" id="cd05233">
    <property type="entry name" value="SDR_c"/>
    <property type="match status" value="1"/>
</dbReference>
<evidence type="ECO:0000313" key="4">
    <source>
        <dbReference type="Proteomes" id="UP000298284"/>
    </source>
</evidence>
<accession>A0A4Z0MDK0</accession>
<evidence type="ECO:0000256" key="2">
    <source>
        <dbReference type="ARBA" id="ARBA00023002"/>
    </source>
</evidence>
<keyword evidence="4" id="KW-1185">Reference proteome</keyword>
<dbReference type="AlphaFoldDB" id="A0A4Z0MDK0"/>
<dbReference type="Gene3D" id="3.40.50.720">
    <property type="entry name" value="NAD(P)-binding Rossmann-like Domain"/>
    <property type="match status" value="1"/>
</dbReference>
<dbReference type="OrthoDB" id="9804104at2"/>
<dbReference type="PRINTS" id="PR00080">
    <property type="entry name" value="SDRFAMILY"/>
</dbReference>
<dbReference type="InterPro" id="IPR002347">
    <property type="entry name" value="SDR_fam"/>
</dbReference>
<comment type="caution">
    <text evidence="3">The sequence shown here is derived from an EMBL/GenBank/DDBJ whole genome shotgun (WGS) entry which is preliminary data.</text>
</comment>
<dbReference type="PANTHER" id="PTHR43639">
    <property type="entry name" value="OXIDOREDUCTASE, SHORT-CHAIN DEHYDROGENASE/REDUCTASE FAMILY (AFU_ORTHOLOGUE AFUA_5G02870)"/>
    <property type="match status" value="1"/>
</dbReference>
<sequence>MNHMNRLVDKIAFVTGGSRGIGAGIVRRLATEGADVAFTYTHSAAQAEAIVAELASTGRRALAIQADSGDTAAIRAAVAETVAQFGRIDVLVNNAGLFITGTVDDAAADLAAFDRQLAVNVAGVAATVRAAVPFIGEGGRIISIGSTGGSRAPFPGIADYVATKAAVAAYTRGWARDLGPKGITVNVIQPGNIDTDMNPATSDFAPAQAAGTALGRYGRVEEIAATVAFLSSAEASYITGATINVDGGQSA</sequence>
<dbReference type="SUPFAM" id="SSF51735">
    <property type="entry name" value="NAD(P)-binding Rossmann-fold domains"/>
    <property type="match status" value="1"/>
</dbReference>
<dbReference type="InterPro" id="IPR036291">
    <property type="entry name" value="NAD(P)-bd_dom_sf"/>
</dbReference>
<protein>
    <submittedName>
        <fullName evidence="3">SDR family oxidoreductase</fullName>
    </submittedName>
</protein>
<dbReference type="Pfam" id="PF13561">
    <property type="entry name" value="adh_short_C2"/>
    <property type="match status" value="1"/>
</dbReference>
<dbReference type="GO" id="GO:0016491">
    <property type="term" value="F:oxidoreductase activity"/>
    <property type="evidence" value="ECO:0007669"/>
    <property type="project" value="UniProtKB-KW"/>
</dbReference>
<dbReference type="PRINTS" id="PR00081">
    <property type="entry name" value="GDHRDH"/>
</dbReference>
<dbReference type="PANTHER" id="PTHR43639:SF1">
    <property type="entry name" value="SHORT-CHAIN DEHYDROGENASE_REDUCTASE FAMILY PROTEIN"/>
    <property type="match status" value="1"/>
</dbReference>
<gene>
    <name evidence="3" type="ORF">EU557_22485</name>
</gene>
<dbReference type="Proteomes" id="UP000298284">
    <property type="component" value="Unassembled WGS sequence"/>
</dbReference>
<dbReference type="RefSeq" id="WP_135532735.1">
    <property type="nucleotide sequence ID" value="NZ_SRKZ01000008.1"/>
</dbReference>
<comment type="similarity">
    <text evidence="1">Belongs to the short-chain dehydrogenases/reductases (SDR) family.</text>
</comment>
<name>A0A4Z0MDK0_9BACT</name>
<evidence type="ECO:0000313" key="3">
    <source>
        <dbReference type="EMBL" id="TGD77549.1"/>
    </source>
</evidence>
<reference evidence="3 4" key="1">
    <citation type="submission" date="2019-04" db="EMBL/GenBank/DDBJ databases">
        <authorList>
            <person name="Feng G."/>
            <person name="Zhang J."/>
            <person name="Zhu H."/>
        </authorList>
    </citation>
    <scope>NUCLEOTIDE SEQUENCE [LARGE SCALE GENOMIC DNA]</scope>
    <source>
        <strain evidence="3 4">JCM 19491</strain>
    </source>
</reference>
<keyword evidence="2" id="KW-0560">Oxidoreductase</keyword>
<dbReference type="EMBL" id="SRKZ01000008">
    <property type="protein sequence ID" value="TGD77549.1"/>
    <property type="molecule type" value="Genomic_DNA"/>
</dbReference>
<organism evidence="3 4">
    <name type="scientific">Hymenobacter wooponensis</name>
    <dbReference type="NCBI Taxonomy" id="1525360"/>
    <lineage>
        <taxon>Bacteria</taxon>
        <taxon>Pseudomonadati</taxon>
        <taxon>Bacteroidota</taxon>
        <taxon>Cytophagia</taxon>
        <taxon>Cytophagales</taxon>
        <taxon>Hymenobacteraceae</taxon>
        <taxon>Hymenobacter</taxon>
    </lineage>
</organism>
<dbReference type="FunFam" id="3.40.50.720:FF:000084">
    <property type="entry name" value="Short-chain dehydrogenase reductase"/>
    <property type="match status" value="1"/>
</dbReference>